<evidence type="ECO:0000259" key="2">
    <source>
        <dbReference type="Pfam" id="PF14344"/>
    </source>
</evidence>
<organism evidence="3 4">
    <name type="scientific">Flexibacter flexilis DSM 6793</name>
    <dbReference type="NCBI Taxonomy" id="927664"/>
    <lineage>
        <taxon>Bacteria</taxon>
        <taxon>Pseudomonadati</taxon>
        <taxon>Bacteroidota</taxon>
        <taxon>Cytophagia</taxon>
        <taxon>Cytophagales</taxon>
        <taxon>Flexibacteraceae</taxon>
        <taxon>Flexibacter</taxon>
    </lineage>
</organism>
<dbReference type="AlphaFoldDB" id="A0A1I1DE05"/>
<gene>
    <name evidence="3" type="ORF">SAMN05421780_101148</name>
</gene>
<reference evidence="3 4" key="1">
    <citation type="submission" date="2016-10" db="EMBL/GenBank/DDBJ databases">
        <authorList>
            <person name="de Groot N.N."/>
        </authorList>
    </citation>
    <scope>NUCLEOTIDE SEQUENCE [LARGE SCALE GENOMIC DNA]</scope>
    <source>
        <strain evidence="3 4">DSM 6793</strain>
    </source>
</reference>
<accession>A0A1I1DE05</accession>
<feature type="signal peptide" evidence="1">
    <location>
        <begin position="1"/>
        <end position="30"/>
    </location>
</feature>
<keyword evidence="1" id="KW-0732">Signal</keyword>
<sequence>MQHSFSQKILMKMKITNKILIAALAAFSFACEDPEYPTPVPSTATATTNVAGFNFWANNQSLDFLYDNAAVGQTNLALGANSGSTALYSSVKTGLHTIGFDSTGKRTATTTQATFLKGKYYSVFATDVSAPLIVTESFPAAVDGKAQVRFLQLSASADTAEVVDTATVASVIFSSRAFRAATTTITAFKAIDAGQVNWRIRQNTKKTTTKYSPIDVVETFSAGKNYTVVLRGSVTGSGSLGLGYTVIQHN</sequence>
<evidence type="ECO:0000256" key="1">
    <source>
        <dbReference type="SAM" id="SignalP"/>
    </source>
</evidence>
<dbReference type="OrthoDB" id="9792011at2"/>
<keyword evidence="4" id="KW-1185">Reference proteome</keyword>
<evidence type="ECO:0000313" key="4">
    <source>
        <dbReference type="Proteomes" id="UP000199514"/>
    </source>
</evidence>
<feature type="domain" description="DUF4397" evidence="2">
    <location>
        <begin position="53"/>
        <end position="158"/>
    </location>
</feature>
<dbReference type="InterPro" id="IPR025510">
    <property type="entry name" value="DUF4397"/>
</dbReference>
<evidence type="ECO:0000313" key="3">
    <source>
        <dbReference type="EMBL" id="SFB73054.1"/>
    </source>
</evidence>
<dbReference type="EMBL" id="FOLE01000001">
    <property type="protein sequence ID" value="SFB73054.1"/>
    <property type="molecule type" value="Genomic_DNA"/>
</dbReference>
<dbReference type="Proteomes" id="UP000199514">
    <property type="component" value="Unassembled WGS sequence"/>
</dbReference>
<dbReference type="Pfam" id="PF14344">
    <property type="entry name" value="DUF4397"/>
    <property type="match status" value="1"/>
</dbReference>
<name>A0A1I1DE05_9BACT</name>
<proteinExistence type="predicted"/>
<feature type="chain" id="PRO_5011721433" description="DUF4397 domain-containing protein" evidence="1">
    <location>
        <begin position="31"/>
        <end position="250"/>
    </location>
</feature>
<dbReference type="STRING" id="927664.SAMN05421780_101148"/>
<protein>
    <recommendedName>
        <fullName evidence="2">DUF4397 domain-containing protein</fullName>
    </recommendedName>
</protein>